<dbReference type="AlphaFoldDB" id="A0A915JKH2"/>
<evidence type="ECO:0000313" key="1">
    <source>
        <dbReference type="Proteomes" id="UP000887565"/>
    </source>
</evidence>
<keyword evidence="1" id="KW-1185">Reference proteome</keyword>
<evidence type="ECO:0000313" key="2">
    <source>
        <dbReference type="WBParaSite" id="nRc.2.0.1.t26536-RA"/>
    </source>
</evidence>
<name>A0A915JKH2_ROMCU</name>
<reference evidence="2" key="1">
    <citation type="submission" date="2022-11" db="UniProtKB">
        <authorList>
            <consortium name="WormBaseParasite"/>
        </authorList>
    </citation>
    <scope>IDENTIFICATION</scope>
</reference>
<protein>
    <submittedName>
        <fullName evidence="2">Ycf1</fullName>
    </submittedName>
</protein>
<organism evidence="1 2">
    <name type="scientific">Romanomermis culicivorax</name>
    <name type="common">Nematode worm</name>
    <dbReference type="NCBI Taxonomy" id="13658"/>
    <lineage>
        <taxon>Eukaryota</taxon>
        <taxon>Metazoa</taxon>
        <taxon>Ecdysozoa</taxon>
        <taxon>Nematoda</taxon>
        <taxon>Enoplea</taxon>
        <taxon>Dorylaimia</taxon>
        <taxon>Mermithida</taxon>
        <taxon>Mermithoidea</taxon>
        <taxon>Mermithidae</taxon>
        <taxon>Romanomermis</taxon>
    </lineage>
</organism>
<dbReference type="WBParaSite" id="nRc.2.0.1.t26536-RA">
    <property type="protein sequence ID" value="nRc.2.0.1.t26536-RA"/>
    <property type="gene ID" value="nRc.2.0.1.g26536"/>
</dbReference>
<proteinExistence type="predicted"/>
<dbReference type="Proteomes" id="UP000887565">
    <property type="component" value="Unplaced"/>
</dbReference>
<accession>A0A915JKH2</accession>
<sequence length="100" mass="11999">MLENQIHDIFLPQKFDSNMIMTRRNASMFLQIEKNSDVPHFTRFYCYGRDYFELMPKPQIDSHMEKREKMKASQHDKRQSISVRMMTYTGSDQIKKLTAS</sequence>